<feature type="non-terminal residue" evidence="1">
    <location>
        <position position="1"/>
    </location>
</feature>
<keyword evidence="2" id="KW-1185">Reference proteome</keyword>
<dbReference type="Proteomes" id="UP000236333">
    <property type="component" value="Unassembled WGS sequence"/>
</dbReference>
<sequence length="105" mass="11394">LFDVAWLEKDRFTPGGWEGLPLYDDFLASPGAVPPGAGVQDFARGALAYHWHNQWEQPVAPGTWARLFSDAMDAFLAGSGPNMYGEVYDVRTTCAAEAAEAGRTD</sequence>
<proteinExistence type="predicted"/>
<organism evidence="1 2">
    <name type="scientific">Tetrabaena socialis</name>
    <dbReference type="NCBI Taxonomy" id="47790"/>
    <lineage>
        <taxon>Eukaryota</taxon>
        <taxon>Viridiplantae</taxon>
        <taxon>Chlorophyta</taxon>
        <taxon>core chlorophytes</taxon>
        <taxon>Chlorophyceae</taxon>
        <taxon>CS clade</taxon>
        <taxon>Chlamydomonadales</taxon>
        <taxon>Tetrabaenaceae</taxon>
        <taxon>Tetrabaena</taxon>
    </lineage>
</organism>
<name>A0A2J8A070_9CHLO</name>
<dbReference type="OrthoDB" id="409543at2759"/>
<protein>
    <submittedName>
        <fullName evidence="1">Uncharacterized protein</fullName>
    </submittedName>
</protein>
<dbReference type="AlphaFoldDB" id="A0A2J8A070"/>
<gene>
    <name evidence="1" type="ORF">TSOC_007767</name>
</gene>
<evidence type="ECO:0000313" key="2">
    <source>
        <dbReference type="Proteomes" id="UP000236333"/>
    </source>
</evidence>
<evidence type="ECO:0000313" key="1">
    <source>
        <dbReference type="EMBL" id="PNH05914.1"/>
    </source>
</evidence>
<accession>A0A2J8A070</accession>
<reference evidence="1 2" key="1">
    <citation type="journal article" date="2017" name="Mol. Biol. Evol.">
        <title>The 4-celled Tetrabaena socialis nuclear genome reveals the essential components for genetic control of cell number at the origin of multicellularity in the volvocine lineage.</title>
        <authorList>
            <person name="Featherston J."/>
            <person name="Arakaki Y."/>
            <person name="Hanschen E.R."/>
            <person name="Ferris P.J."/>
            <person name="Michod R.E."/>
            <person name="Olson B.J.S.C."/>
            <person name="Nozaki H."/>
            <person name="Durand P.M."/>
        </authorList>
    </citation>
    <scope>NUCLEOTIDE SEQUENCE [LARGE SCALE GENOMIC DNA]</scope>
    <source>
        <strain evidence="1 2">NIES-571</strain>
    </source>
</reference>
<comment type="caution">
    <text evidence="1">The sequence shown here is derived from an EMBL/GenBank/DDBJ whole genome shotgun (WGS) entry which is preliminary data.</text>
</comment>
<dbReference type="EMBL" id="PGGS01000271">
    <property type="protein sequence ID" value="PNH05914.1"/>
    <property type="molecule type" value="Genomic_DNA"/>
</dbReference>